<keyword evidence="3" id="KW-1185">Reference proteome</keyword>
<comment type="caution">
    <text evidence="2">The sequence shown here is derived from an EMBL/GenBank/DDBJ whole genome shotgun (WGS) entry which is preliminary data.</text>
</comment>
<dbReference type="EMBL" id="BBYQ01000210">
    <property type="protein sequence ID" value="GAP33103.1"/>
    <property type="molecule type" value="Genomic_DNA"/>
</dbReference>
<evidence type="ECO:0000313" key="2">
    <source>
        <dbReference type="EMBL" id="GAP33103.1"/>
    </source>
</evidence>
<evidence type="ECO:0000256" key="1">
    <source>
        <dbReference type="SAM" id="MobiDB-lite"/>
    </source>
</evidence>
<reference evidence="3" key="1">
    <citation type="submission" date="2015-07" db="EMBL/GenBank/DDBJ databases">
        <title>Nocardia seriolae U-1 whole genome shotgun sequence.</title>
        <authorList>
            <person name="Imajoh M."/>
            <person name="Fukumoto Y."/>
            <person name="Sukeda M."/>
            <person name="Yamane J."/>
            <person name="Yamasaki K."/>
            <person name="Shimizu M."/>
            <person name="Ohnishi K."/>
            <person name="Oshima S."/>
        </authorList>
    </citation>
    <scope>NUCLEOTIDE SEQUENCE [LARGE SCALE GENOMIC DNA]</scope>
    <source>
        <strain evidence="3">U-1</strain>
    </source>
</reference>
<dbReference type="AlphaFoldDB" id="A0ABC9Z626"/>
<accession>A0ABC9Z626</accession>
<organism evidence="2 3">
    <name type="scientific">Nocardia seriolae</name>
    <dbReference type="NCBI Taxonomy" id="37332"/>
    <lineage>
        <taxon>Bacteria</taxon>
        <taxon>Bacillati</taxon>
        <taxon>Actinomycetota</taxon>
        <taxon>Actinomycetes</taxon>
        <taxon>Mycobacteriales</taxon>
        <taxon>Nocardiaceae</taxon>
        <taxon>Nocardia</taxon>
    </lineage>
</organism>
<reference evidence="2 3" key="2">
    <citation type="journal article" date="2016" name="Genome Announc.">
        <title>Draft Genome Sequence of Erythromycin- and Oxytetracycline-Sensitive Nocardia seriolae Strain U-1 (NBRC 110359).</title>
        <authorList>
            <person name="Imajoh M."/>
            <person name="Sukeda M."/>
            <person name="Shimizu M."/>
            <person name="Yamane J."/>
            <person name="Ohnishi K."/>
            <person name="Oshima S."/>
        </authorList>
    </citation>
    <scope>NUCLEOTIDE SEQUENCE [LARGE SCALE GENOMIC DNA]</scope>
    <source>
        <strain evidence="2 3">U-1</strain>
    </source>
</reference>
<name>A0ABC9Z626_9NOCA</name>
<proteinExistence type="predicted"/>
<dbReference type="Proteomes" id="UP000037179">
    <property type="component" value="Unassembled WGS sequence"/>
</dbReference>
<sequence length="74" mass="7748">MSSARQEKVSTTSKPFRSNAEFGEQDAQVGFDGVDGEEQFVGDLLVGGGEGEAVRCATLRPDRTVGAGDARATQ</sequence>
<gene>
    <name evidence="2" type="ORF">NSK11_contig00210-0001</name>
</gene>
<feature type="region of interest" description="Disordered" evidence="1">
    <location>
        <begin position="1"/>
        <end position="24"/>
    </location>
</feature>
<protein>
    <submittedName>
        <fullName evidence="2">Uncharacterized protein</fullName>
    </submittedName>
</protein>
<evidence type="ECO:0000313" key="3">
    <source>
        <dbReference type="Proteomes" id="UP000037179"/>
    </source>
</evidence>